<sequence>MLTIPLFRRGAWQPSRDVIDVPGSAHWRLSLSPRLMIATDARAARPADEPRFDQAARRRILDEAIALFLDRPVDLGPLDTQSPAEFHAAMREIVGLPPALSERWGEMLRDCVGRLRPPDARIRRALIVLPANTFTCLEAVAEAVLSADEVWIRPSRREPVSAVRFAAALLAAGWPAERLGFYPCDAEALDALLDATDHHVVFGGDEISARLERTRSVEDKLDLRGAGRGVALVPADIAADPEAAADWLARLIAANSGRFCKNVCTVLCVGDPEPIAKALAARLDAISIPAVDADFPQASVAPARAESFAKLVQERTGAADRRVTNRDLVHLDGAGAYLAPTLVHLADPGTADAPHALLALELPFPFAAICAAGPELTAAVVERSRFVYTPATDLEPKEGTST</sequence>
<proteinExistence type="predicted"/>
<dbReference type="RefSeq" id="WP_212529432.1">
    <property type="nucleotide sequence ID" value="NZ_JAGSOG010000075.1"/>
</dbReference>
<dbReference type="InterPro" id="IPR015590">
    <property type="entry name" value="Aldehyde_DH_dom"/>
</dbReference>
<keyword evidence="4" id="KW-1185">Reference proteome</keyword>
<reference evidence="3" key="1">
    <citation type="submission" date="2021-04" db="EMBL/GenBank/DDBJ databases">
        <title>Genome based classification of Actinospica acidithermotolerans sp. nov., an actinobacterium isolated from an Indonesian hot spring.</title>
        <authorList>
            <person name="Kusuma A.B."/>
            <person name="Putra K.E."/>
            <person name="Nafisah S."/>
            <person name="Loh J."/>
            <person name="Nouioui I."/>
            <person name="Goodfellow M."/>
        </authorList>
    </citation>
    <scope>NUCLEOTIDE SEQUENCE</scope>
    <source>
        <strain evidence="3">CSCA 57</strain>
    </source>
</reference>
<comment type="caution">
    <text evidence="3">The sequence shown here is derived from an EMBL/GenBank/DDBJ whole genome shotgun (WGS) entry which is preliminary data.</text>
</comment>
<dbReference type="AlphaFoldDB" id="A0A941EPC4"/>
<dbReference type="InterPro" id="IPR016161">
    <property type="entry name" value="Ald_DH/histidinol_DH"/>
</dbReference>
<accession>A0A941EPC4</accession>
<keyword evidence="1" id="KW-0560">Oxidoreductase</keyword>
<organism evidence="3 4">
    <name type="scientific">Actinospica durhamensis</name>
    <dbReference type="NCBI Taxonomy" id="1508375"/>
    <lineage>
        <taxon>Bacteria</taxon>
        <taxon>Bacillati</taxon>
        <taxon>Actinomycetota</taxon>
        <taxon>Actinomycetes</taxon>
        <taxon>Catenulisporales</taxon>
        <taxon>Actinospicaceae</taxon>
        <taxon>Actinospica</taxon>
    </lineage>
</organism>
<dbReference type="Proteomes" id="UP000675781">
    <property type="component" value="Unassembled WGS sequence"/>
</dbReference>
<dbReference type="Gene3D" id="3.40.309.10">
    <property type="entry name" value="Aldehyde Dehydrogenase, Chain A, domain 2"/>
    <property type="match status" value="1"/>
</dbReference>
<dbReference type="SUPFAM" id="SSF53720">
    <property type="entry name" value="ALDH-like"/>
    <property type="match status" value="1"/>
</dbReference>
<dbReference type="GO" id="GO:0016620">
    <property type="term" value="F:oxidoreductase activity, acting on the aldehyde or oxo group of donors, NAD or NADP as acceptor"/>
    <property type="evidence" value="ECO:0007669"/>
    <property type="project" value="InterPro"/>
</dbReference>
<evidence type="ECO:0000313" key="3">
    <source>
        <dbReference type="EMBL" id="MBR7834916.1"/>
    </source>
</evidence>
<evidence type="ECO:0000313" key="4">
    <source>
        <dbReference type="Proteomes" id="UP000675781"/>
    </source>
</evidence>
<dbReference type="InterPro" id="IPR016163">
    <property type="entry name" value="Ald_DH_C"/>
</dbReference>
<dbReference type="InterPro" id="IPR016162">
    <property type="entry name" value="Ald_DH_N"/>
</dbReference>
<evidence type="ECO:0000256" key="1">
    <source>
        <dbReference type="ARBA" id="ARBA00023002"/>
    </source>
</evidence>
<feature type="domain" description="Aldehyde dehydrogenase" evidence="2">
    <location>
        <begin position="135"/>
        <end position="344"/>
    </location>
</feature>
<dbReference type="Pfam" id="PF00171">
    <property type="entry name" value="Aldedh"/>
    <property type="match status" value="1"/>
</dbReference>
<dbReference type="EMBL" id="JAGSOG010000075">
    <property type="protein sequence ID" value="MBR7834916.1"/>
    <property type="molecule type" value="Genomic_DNA"/>
</dbReference>
<evidence type="ECO:0000259" key="2">
    <source>
        <dbReference type="Pfam" id="PF00171"/>
    </source>
</evidence>
<name>A0A941EPC4_9ACTN</name>
<dbReference type="Gene3D" id="3.40.605.10">
    <property type="entry name" value="Aldehyde Dehydrogenase, Chain A, domain 1"/>
    <property type="match status" value="1"/>
</dbReference>
<protein>
    <submittedName>
        <fullName evidence="3">Aldehyde dehydrogenase family protein</fullName>
    </submittedName>
</protein>
<gene>
    <name evidence="3" type="ORF">KDL01_16705</name>
</gene>